<feature type="transmembrane region" description="Helical" evidence="1">
    <location>
        <begin position="34"/>
        <end position="52"/>
    </location>
</feature>
<dbReference type="OrthoDB" id="248611at2157"/>
<keyword evidence="1" id="KW-0472">Membrane</keyword>
<keyword evidence="3" id="KW-1185">Reference proteome</keyword>
<feature type="transmembrane region" description="Helical" evidence="1">
    <location>
        <begin position="91"/>
        <end position="110"/>
    </location>
</feature>
<keyword evidence="1" id="KW-0812">Transmembrane</keyword>
<accession>A0A1N6VKU1</accession>
<dbReference type="AlphaFoldDB" id="A0A1N6VKU1"/>
<evidence type="ECO:0000313" key="3">
    <source>
        <dbReference type="Proteomes" id="UP000186914"/>
    </source>
</evidence>
<protein>
    <submittedName>
        <fullName evidence="2">Uncharacterized protein</fullName>
    </submittedName>
</protein>
<dbReference type="Proteomes" id="UP000186914">
    <property type="component" value="Unassembled WGS sequence"/>
</dbReference>
<name>A0A1N6VKU1_9EURY</name>
<dbReference type="RefSeq" id="WP_076427496.1">
    <property type="nucleotide sequence ID" value="NZ_FTNO01000001.1"/>
</dbReference>
<gene>
    <name evidence="2" type="ORF">SAMN05421858_0398</name>
</gene>
<sequence>MVSGFRLVSVTLALNLALVTLVGPLADTLGVTGLRWSVVAIAVSLALGFALLSHNSELYVDGVWHFGFLVFLLSIGVHTIVGTGLTSGDATATEITVVWLFAVVAVLVAFKETVREQLRA</sequence>
<proteinExistence type="predicted"/>
<evidence type="ECO:0000313" key="2">
    <source>
        <dbReference type="EMBL" id="SIQ78471.1"/>
    </source>
</evidence>
<keyword evidence="1" id="KW-1133">Transmembrane helix</keyword>
<reference evidence="3" key="1">
    <citation type="submission" date="2017-01" db="EMBL/GenBank/DDBJ databases">
        <authorList>
            <person name="Varghese N."/>
            <person name="Submissions S."/>
        </authorList>
    </citation>
    <scope>NUCLEOTIDE SEQUENCE [LARGE SCALE GENOMIC DNA]</scope>
    <source>
        <strain evidence="3">CGMCC 1.7737</strain>
    </source>
</reference>
<evidence type="ECO:0000256" key="1">
    <source>
        <dbReference type="SAM" id="Phobius"/>
    </source>
</evidence>
<feature type="transmembrane region" description="Helical" evidence="1">
    <location>
        <begin position="64"/>
        <end position="85"/>
    </location>
</feature>
<dbReference type="EMBL" id="FTNO01000001">
    <property type="protein sequence ID" value="SIQ78471.1"/>
    <property type="molecule type" value="Genomic_DNA"/>
</dbReference>
<organism evidence="2 3">
    <name type="scientific">Haladaptatus litoreus</name>
    <dbReference type="NCBI Taxonomy" id="553468"/>
    <lineage>
        <taxon>Archaea</taxon>
        <taxon>Methanobacteriati</taxon>
        <taxon>Methanobacteriota</taxon>
        <taxon>Stenosarchaea group</taxon>
        <taxon>Halobacteria</taxon>
        <taxon>Halobacteriales</taxon>
        <taxon>Haladaptataceae</taxon>
        <taxon>Haladaptatus</taxon>
    </lineage>
</organism>